<dbReference type="InterPro" id="IPR004046">
    <property type="entry name" value="GST_C"/>
</dbReference>
<dbReference type="SFLD" id="SFLDG00358">
    <property type="entry name" value="Main_(cytGST)"/>
    <property type="match status" value="1"/>
</dbReference>
<name>A0A1S3H5I2_LINAN</name>
<feature type="domain" description="GST C-terminal" evidence="2">
    <location>
        <begin position="97"/>
        <end position="225"/>
    </location>
</feature>
<dbReference type="SUPFAM" id="SSF52833">
    <property type="entry name" value="Thioredoxin-like"/>
    <property type="match status" value="1"/>
</dbReference>
<evidence type="ECO:0000313" key="4">
    <source>
        <dbReference type="RefSeq" id="XP_013381263.1"/>
    </source>
</evidence>
<dbReference type="GO" id="GO:0006559">
    <property type="term" value="P:L-phenylalanine catabolic process"/>
    <property type="evidence" value="ECO:0007669"/>
    <property type="project" value="TreeGrafter"/>
</dbReference>
<dbReference type="CDD" id="cd00570">
    <property type="entry name" value="GST_N_family"/>
    <property type="match status" value="1"/>
</dbReference>
<dbReference type="InterPro" id="IPR010987">
    <property type="entry name" value="Glutathione-S-Trfase_C-like"/>
</dbReference>
<dbReference type="Pfam" id="PF13409">
    <property type="entry name" value="GST_N_2"/>
    <property type="match status" value="1"/>
</dbReference>
<dbReference type="SFLD" id="SFLDS00019">
    <property type="entry name" value="Glutathione_Transferase_(cytos"/>
    <property type="match status" value="1"/>
</dbReference>
<dbReference type="CDD" id="cd00299">
    <property type="entry name" value="GST_C_family"/>
    <property type="match status" value="1"/>
</dbReference>
<dbReference type="OrthoDB" id="2309723at2759"/>
<dbReference type="GO" id="GO:0006749">
    <property type="term" value="P:glutathione metabolic process"/>
    <property type="evidence" value="ECO:0007669"/>
    <property type="project" value="TreeGrafter"/>
</dbReference>
<dbReference type="RefSeq" id="XP_013381263.1">
    <property type="nucleotide sequence ID" value="XM_013525809.1"/>
</dbReference>
<gene>
    <name evidence="4" type="primary">LOC106152287</name>
</gene>
<dbReference type="GO" id="GO:0005739">
    <property type="term" value="C:mitochondrion"/>
    <property type="evidence" value="ECO:0007669"/>
    <property type="project" value="TreeGrafter"/>
</dbReference>
<sequence>MAFATAGRSMKLYWGSGSAPCWRVMAVLEEKGLGKYDSKLISFDKNETKSEEIMKLNPRGEVPTFVIGEIVINESLATCLYLEDTYKSSGVQLIPSDCPKKAQVLQRTFEAPGFMKKGLEDLGYLYMEGDVNEEEMKEKKASLKAELALWEGYLKAAGGDYLTGQDFTMADCIFFPVLAVMVRLGLALRPTFPELGKYYETVSKRPSIMKTWPPHWKGTEGKKWLNNVC</sequence>
<keyword evidence="3" id="KW-1185">Reference proteome</keyword>
<dbReference type="PANTHER" id="PTHR42673:SF4">
    <property type="entry name" value="MALEYLACETOACETATE ISOMERASE"/>
    <property type="match status" value="1"/>
</dbReference>
<dbReference type="GO" id="GO:0016034">
    <property type="term" value="F:maleylacetoacetate isomerase activity"/>
    <property type="evidence" value="ECO:0007669"/>
    <property type="project" value="TreeGrafter"/>
</dbReference>
<dbReference type="SUPFAM" id="SSF47616">
    <property type="entry name" value="GST C-terminal domain-like"/>
    <property type="match status" value="1"/>
</dbReference>
<dbReference type="PANTHER" id="PTHR42673">
    <property type="entry name" value="MALEYLACETOACETATE ISOMERASE"/>
    <property type="match status" value="1"/>
</dbReference>
<dbReference type="GeneID" id="106152287"/>
<dbReference type="InterPro" id="IPR004045">
    <property type="entry name" value="Glutathione_S-Trfase_N"/>
</dbReference>
<evidence type="ECO:0000259" key="2">
    <source>
        <dbReference type="PROSITE" id="PS50405"/>
    </source>
</evidence>
<dbReference type="Gene3D" id="1.20.1050.10">
    <property type="match status" value="1"/>
</dbReference>
<dbReference type="PROSITE" id="PS50405">
    <property type="entry name" value="GST_CTER"/>
    <property type="match status" value="1"/>
</dbReference>
<accession>A0A1S3H5I2</accession>
<dbReference type="Gene3D" id="3.40.30.10">
    <property type="entry name" value="Glutaredoxin"/>
    <property type="match status" value="1"/>
</dbReference>
<evidence type="ECO:0000313" key="3">
    <source>
        <dbReference type="Proteomes" id="UP000085678"/>
    </source>
</evidence>
<dbReference type="InterPro" id="IPR036249">
    <property type="entry name" value="Thioredoxin-like_sf"/>
</dbReference>
<dbReference type="InterPro" id="IPR036282">
    <property type="entry name" value="Glutathione-S-Trfase_C_sf"/>
</dbReference>
<protein>
    <submittedName>
        <fullName evidence="4">Glutathione S-transferase A isoform X3</fullName>
    </submittedName>
</protein>
<dbReference type="AlphaFoldDB" id="A0A1S3H5I2"/>
<dbReference type="GO" id="GO:0004364">
    <property type="term" value="F:glutathione transferase activity"/>
    <property type="evidence" value="ECO:0007669"/>
    <property type="project" value="TreeGrafter"/>
</dbReference>
<reference evidence="4" key="1">
    <citation type="submission" date="2025-08" db="UniProtKB">
        <authorList>
            <consortium name="RefSeq"/>
        </authorList>
    </citation>
    <scope>IDENTIFICATION</scope>
    <source>
        <tissue evidence="4">Gonads</tissue>
    </source>
</reference>
<proteinExistence type="predicted"/>
<dbReference type="Pfam" id="PF00043">
    <property type="entry name" value="GST_C"/>
    <property type="match status" value="1"/>
</dbReference>
<dbReference type="InterPro" id="IPR040079">
    <property type="entry name" value="Glutathione_S-Trfase"/>
</dbReference>
<evidence type="ECO:0000259" key="1">
    <source>
        <dbReference type="PROSITE" id="PS50404"/>
    </source>
</evidence>
<feature type="domain" description="GST N-terminal" evidence="1">
    <location>
        <begin position="8"/>
        <end position="90"/>
    </location>
</feature>
<dbReference type="PROSITE" id="PS50404">
    <property type="entry name" value="GST_NTER"/>
    <property type="match status" value="1"/>
</dbReference>
<organism evidence="3 4">
    <name type="scientific">Lingula anatina</name>
    <name type="common">Brachiopod</name>
    <name type="synonym">Lingula unguis</name>
    <dbReference type="NCBI Taxonomy" id="7574"/>
    <lineage>
        <taxon>Eukaryota</taxon>
        <taxon>Metazoa</taxon>
        <taxon>Spiralia</taxon>
        <taxon>Lophotrochozoa</taxon>
        <taxon>Brachiopoda</taxon>
        <taxon>Linguliformea</taxon>
        <taxon>Lingulata</taxon>
        <taxon>Lingulida</taxon>
        <taxon>Linguloidea</taxon>
        <taxon>Lingulidae</taxon>
        <taxon>Lingula</taxon>
    </lineage>
</organism>
<dbReference type="FunFam" id="3.40.30.10:FF:000221">
    <property type="entry name" value="Glutathione S-transferase rho"/>
    <property type="match status" value="1"/>
</dbReference>
<dbReference type="Proteomes" id="UP000085678">
    <property type="component" value="Unplaced"/>
</dbReference>